<dbReference type="InterPro" id="IPR026961">
    <property type="entry name" value="PGG_dom"/>
</dbReference>
<dbReference type="RefSeq" id="XP_035541645.1">
    <property type="nucleotide sequence ID" value="XM_035685752.1"/>
</dbReference>
<keyword evidence="3" id="KW-1185">Reference proteome</keyword>
<keyword evidence="1" id="KW-1133">Transmembrane helix</keyword>
<evidence type="ECO:0000313" key="4">
    <source>
        <dbReference type="RefSeq" id="XP_035541645.1"/>
    </source>
</evidence>
<dbReference type="GeneID" id="109001921"/>
<feature type="transmembrane region" description="Helical" evidence="1">
    <location>
        <begin position="409"/>
        <end position="429"/>
    </location>
</feature>
<feature type="domain" description="PGG" evidence="2">
    <location>
        <begin position="403"/>
        <end position="516"/>
    </location>
</feature>
<dbReference type="InParanoid" id="A0A6P9E0S4"/>
<sequence>MEEGASSLSQSRAFYAPLLQAALEDDWKTAEAFIQKNPNCLGAQITKQEGTALHNAAAVKNTRFVKELVKRMTPEQLELKIKPSNCTALYFAAQSEIVTIAEVMVKKNKCLPLIPMDDIEFLPLYAAIKTGNRDMVSYLYSVTPIQDLASLDHINLLNAAISTDLYDTAHKILDILKPALVEQEYLWLSLEMLAEMPSRIGIKSQPSVWERCLNSCFRGRLCNKALMQASAHHLVDRLWKQLIEDNTYFSPTAVGYDQHMMKLVVEAAKVGNVEFIIILIRSYPDLIWQVDKEYGSLFHVAIKHRQERVFNLIYEIGVAKVNLATYYAEGGNNMLHLAGQLPSSDRLNIVPGAALQMQRELLWFQQEIEKIVPKSLTNKKNENGETPRDIFARTHEELQKNGEKWMKNTANSCMVVAALIATVVFPAAFTIPGGNNQETGIPIFLETKWFTLFLVSDAVAMLFSSSSILVFLTILTSRYTEKDFLKSLPRRLALGLATLLISIVGMLIAFSAACFLVFKSKASVPIRIIVAAPIVPISLFVILHYGLWFDIFCSAFCSNRFLFRSQNRLFNPSCQQRRLLRKLRMTIKPDIMKELRFLIGPKKRSPIETSYNQSCKSSV</sequence>
<accession>A0A6P9E0S4</accession>
<organism evidence="3 4">
    <name type="scientific">Juglans regia</name>
    <name type="common">English walnut</name>
    <dbReference type="NCBI Taxonomy" id="51240"/>
    <lineage>
        <taxon>Eukaryota</taxon>
        <taxon>Viridiplantae</taxon>
        <taxon>Streptophyta</taxon>
        <taxon>Embryophyta</taxon>
        <taxon>Tracheophyta</taxon>
        <taxon>Spermatophyta</taxon>
        <taxon>Magnoliopsida</taxon>
        <taxon>eudicotyledons</taxon>
        <taxon>Gunneridae</taxon>
        <taxon>Pentapetalae</taxon>
        <taxon>rosids</taxon>
        <taxon>fabids</taxon>
        <taxon>Fagales</taxon>
        <taxon>Juglandaceae</taxon>
        <taxon>Juglans</taxon>
    </lineage>
</organism>
<gene>
    <name evidence="4" type="primary">LOC109001921</name>
</gene>
<dbReference type="Gene3D" id="1.25.40.20">
    <property type="entry name" value="Ankyrin repeat-containing domain"/>
    <property type="match status" value="2"/>
</dbReference>
<feature type="transmembrane region" description="Helical" evidence="1">
    <location>
        <begin position="449"/>
        <end position="472"/>
    </location>
</feature>
<dbReference type="SUPFAM" id="SSF48403">
    <property type="entry name" value="Ankyrin repeat"/>
    <property type="match status" value="1"/>
</dbReference>
<proteinExistence type="predicted"/>
<dbReference type="OrthoDB" id="1921232at2759"/>
<evidence type="ECO:0000259" key="2">
    <source>
        <dbReference type="Pfam" id="PF13962"/>
    </source>
</evidence>
<dbReference type="AlphaFoldDB" id="A0A6P9E0S4"/>
<feature type="transmembrane region" description="Helical" evidence="1">
    <location>
        <begin position="492"/>
        <end position="518"/>
    </location>
</feature>
<dbReference type="PANTHER" id="PTHR24177:SF292">
    <property type="entry name" value="ANKYRIN REPEAT FAMILY PROTEIN-RELATED"/>
    <property type="match status" value="1"/>
</dbReference>
<dbReference type="GO" id="GO:0016020">
    <property type="term" value="C:membrane"/>
    <property type="evidence" value="ECO:0000318"/>
    <property type="project" value="GO_Central"/>
</dbReference>
<dbReference type="InterPro" id="IPR036770">
    <property type="entry name" value="Ankyrin_rpt-contain_sf"/>
</dbReference>
<reference evidence="4" key="1">
    <citation type="submission" date="2025-08" db="UniProtKB">
        <authorList>
            <consortium name="RefSeq"/>
        </authorList>
    </citation>
    <scope>IDENTIFICATION</scope>
    <source>
        <tissue evidence="4">Leaves</tissue>
    </source>
</reference>
<dbReference type="KEGG" id="jre:109001921"/>
<evidence type="ECO:0000256" key="1">
    <source>
        <dbReference type="SAM" id="Phobius"/>
    </source>
</evidence>
<name>A0A6P9E0S4_JUGRE</name>
<protein>
    <submittedName>
        <fullName evidence="4">Uncharacterized protein LOC109001921 isoform X1</fullName>
    </submittedName>
</protein>
<feature type="transmembrane region" description="Helical" evidence="1">
    <location>
        <begin position="524"/>
        <end position="548"/>
    </location>
</feature>
<evidence type="ECO:0000313" key="3">
    <source>
        <dbReference type="Proteomes" id="UP000235220"/>
    </source>
</evidence>
<dbReference type="PANTHER" id="PTHR24177">
    <property type="entry name" value="CASKIN"/>
    <property type="match status" value="1"/>
</dbReference>
<keyword evidence="1" id="KW-0472">Membrane</keyword>
<dbReference type="Proteomes" id="UP000235220">
    <property type="component" value="Chromosome 15"/>
</dbReference>
<keyword evidence="1" id="KW-0812">Transmembrane</keyword>
<dbReference type="Pfam" id="PF13962">
    <property type="entry name" value="PGG"/>
    <property type="match status" value="1"/>
</dbReference>